<dbReference type="Gene3D" id="2.10.10.20">
    <property type="entry name" value="Carbohydrate-binding module superfamily 5/12"/>
    <property type="match status" value="2"/>
</dbReference>
<name>A0AAD0RLR9_PSEO7</name>
<evidence type="ECO:0000256" key="6">
    <source>
        <dbReference type="ARBA" id="ARBA00022833"/>
    </source>
</evidence>
<dbReference type="GO" id="GO:0046872">
    <property type="term" value="F:metal ion binding"/>
    <property type="evidence" value="ECO:0007669"/>
    <property type="project" value="UniProtKB-KW"/>
</dbReference>
<evidence type="ECO:0000256" key="3">
    <source>
        <dbReference type="ARBA" id="ARBA00022723"/>
    </source>
</evidence>
<keyword evidence="4 10" id="KW-0732">Signal</keyword>
<evidence type="ECO:0000256" key="10">
    <source>
        <dbReference type="SAM" id="SignalP"/>
    </source>
</evidence>
<evidence type="ECO:0000313" key="13">
    <source>
        <dbReference type="Proteomes" id="UP000258102"/>
    </source>
</evidence>
<dbReference type="SUPFAM" id="SSF49299">
    <property type="entry name" value="PKD domain"/>
    <property type="match status" value="1"/>
</dbReference>
<keyword evidence="6" id="KW-0862">Zinc</keyword>
<dbReference type="InterPro" id="IPR003610">
    <property type="entry name" value="CBM5/12"/>
</dbReference>
<dbReference type="InterPro" id="IPR023612">
    <property type="entry name" value="Peptidase_M4"/>
</dbReference>
<dbReference type="InterPro" id="IPR027268">
    <property type="entry name" value="Peptidase_M4/M1_CTD_sf"/>
</dbReference>
<sequence>MKRLTPITLAMAASFTTSAFAQQSVSLNNNEMLSTALIEQLNNDNSLFRTAQTDTGLAFETHSVAAGGKHQRRSQYYKGLRVYGGEIVTHHDTSQTTFGWLQPAHKIVDISGRVITGLTLTEVTPSLDEASALSIAKSHTSKSTEPREQDIELIVYPHGSAVKLAYLVTLLIEDRHGSTRPENIIDGHTGNILSHHDTINHSTALMTGPGGNEKIGRVEYGVDRPAIKVAALANGQCRMEDDKIKVIDMQHGTTNTSAYEFRCGENNHKFINGAYAPLNDALYLGRMTQEMFANWYGIQAVLPHQLVMRIHYGENFANATWNGREVTFGDGNHVVHPLVSTNVTAHEVAHGFTSYNSKLVYLSQSGGVNEAFSDMAGEALECYLNQRPDGTCTVDWQLGKDILKGNHGAFRYFDKPSRNGRSIDHADQYKPGLDVHYSSGVFNRAFYLLSNSPGWDVRKAFEVMVEANRFYWVYNDDFDALGCGVTKAATSLGYNTQAIGEAFAQVGVYACLDNKTPTIELMSPTDQSQHVLGSEIVLSANAQDEFGEVDSVAFEINDQVIGTVTQSPWQVTWNATQAGNYTFTATVTDNEGATAKTASRQFSVVNPADCRTPAWQANDVYVKGDKVAFSGFEYTAQWWNRGQNPSESGAWGVWKKGVACGGTFDDSKNRGNYSPTIDFIKPTGSLSVEVGEAVPIQLVAADKDGKVDKVVVKVNNRLLTELHSAPFTFNYVPKLSGSHVISAVAIDDKGAKSERVSKHIQVTDPATEPKSGCKTELWKASSVYQKGERVSHEGFLFEAKWWTRNQNPAQYSSQWAVWKKLQKCN</sequence>
<dbReference type="SMART" id="SM00495">
    <property type="entry name" value="ChtBD3"/>
    <property type="match status" value="2"/>
</dbReference>
<keyword evidence="2" id="KW-0645">Protease</keyword>
<dbReference type="InterPro" id="IPR013856">
    <property type="entry name" value="Peptidase_M4_domain"/>
</dbReference>
<evidence type="ECO:0000256" key="9">
    <source>
        <dbReference type="PIRSR" id="PIRSR623612-1"/>
    </source>
</evidence>
<dbReference type="PANTHER" id="PTHR33794:SF1">
    <property type="entry name" value="BACILLOLYSIN"/>
    <property type="match status" value="1"/>
</dbReference>
<dbReference type="Pfam" id="PF17957">
    <property type="entry name" value="Big_7"/>
    <property type="match status" value="2"/>
</dbReference>
<evidence type="ECO:0000256" key="1">
    <source>
        <dbReference type="ARBA" id="ARBA00009388"/>
    </source>
</evidence>
<dbReference type="PRINTS" id="PR00730">
    <property type="entry name" value="THERMOLYSIN"/>
</dbReference>
<dbReference type="GO" id="GO:0006508">
    <property type="term" value="P:proteolysis"/>
    <property type="evidence" value="ECO:0007669"/>
    <property type="project" value="UniProtKB-KW"/>
</dbReference>
<dbReference type="InterPro" id="IPR001570">
    <property type="entry name" value="Peptidase_M4_C_domain"/>
</dbReference>
<evidence type="ECO:0000256" key="7">
    <source>
        <dbReference type="ARBA" id="ARBA00023049"/>
    </source>
</evidence>
<evidence type="ECO:0000256" key="2">
    <source>
        <dbReference type="ARBA" id="ARBA00022670"/>
    </source>
</evidence>
<evidence type="ECO:0000313" key="12">
    <source>
        <dbReference type="EMBL" id="AXR04711.1"/>
    </source>
</evidence>
<feature type="chain" id="PRO_5041959329" evidence="10">
    <location>
        <begin position="22"/>
        <end position="825"/>
    </location>
</feature>
<dbReference type="CDD" id="cd09597">
    <property type="entry name" value="M4_TLP"/>
    <property type="match status" value="1"/>
</dbReference>
<dbReference type="GO" id="GO:0004222">
    <property type="term" value="F:metalloendopeptidase activity"/>
    <property type="evidence" value="ECO:0007669"/>
    <property type="project" value="InterPro"/>
</dbReference>
<dbReference type="KEGG" id="ppis:B1L02_23455"/>
<evidence type="ECO:0000256" key="4">
    <source>
        <dbReference type="ARBA" id="ARBA00022729"/>
    </source>
</evidence>
<feature type="active site" evidence="9">
    <location>
        <position position="347"/>
    </location>
</feature>
<dbReference type="InterPro" id="IPR035986">
    <property type="entry name" value="PKD_dom_sf"/>
</dbReference>
<dbReference type="Pfam" id="PF02839">
    <property type="entry name" value="CBM_5_12"/>
    <property type="match status" value="2"/>
</dbReference>
<evidence type="ECO:0000256" key="5">
    <source>
        <dbReference type="ARBA" id="ARBA00022801"/>
    </source>
</evidence>
<reference evidence="12 13" key="1">
    <citation type="submission" date="2018-08" db="EMBL/GenBank/DDBJ databases">
        <title>Whole Genome Sequences of Two Pseudoalteromonas piscicida Strains, DE1-A and DE2-A, which Exhibit Strong Antibacterial Activity against Vibrio vulnificus.</title>
        <authorList>
            <person name="Richards G.P."/>
            <person name="Needleman D.S."/>
            <person name="Watson M.A."/>
            <person name="Polson S.W."/>
        </authorList>
    </citation>
    <scope>NUCLEOTIDE SEQUENCE [LARGE SCALE GENOMIC DNA]</scope>
    <source>
        <strain evidence="12 13">DE2-A</strain>
    </source>
</reference>
<dbReference type="GO" id="GO:0005975">
    <property type="term" value="P:carbohydrate metabolic process"/>
    <property type="evidence" value="ECO:0007669"/>
    <property type="project" value="InterPro"/>
</dbReference>
<dbReference type="InterPro" id="IPR013783">
    <property type="entry name" value="Ig-like_fold"/>
</dbReference>
<keyword evidence="7 12" id="KW-0482">Metalloprotease</keyword>
<dbReference type="InterPro" id="IPR050728">
    <property type="entry name" value="Zinc_Metalloprotease_M4"/>
</dbReference>
<dbReference type="Gene3D" id="2.60.40.10">
    <property type="entry name" value="Immunoglobulins"/>
    <property type="match status" value="2"/>
</dbReference>
<dbReference type="RefSeq" id="WP_088533101.1">
    <property type="nucleotide sequence ID" value="NZ_CP021647.1"/>
</dbReference>
<dbReference type="GO" id="GO:0005576">
    <property type="term" value="C:extracellular region"/>
    <property type="evidence" value="ECO:0007669"/>
    <property type="project" value="InterPro"/>
</dbReference>
<protein>
    <submittedName>
        <fullName evidence="12">Zinc metalloprotease</fullName>
    </submittedName>
</protein>
<proteinExistence type="inferred from homology"/>
<dbReference type="GO" id="GO:0030246">
    <property type="term" value="F:carbohydrate binding"/>
    <property type="evidence" value="ECO:0007669"/>
    <property type="project" value="InterPro"/>
</dbReference>
<dbReference type="Gene3D" id="1.10.390.10">
    <property type="entry name" value="Neutral Protease Domain 2"/>
    <property type="match status" value="1"/>
</dbReference>
<dbReference type="Pfam" id="PF01447">
    <property type="entry name" value="Peptidase_M4"/>
    <property type="match status" value="1"/>
</dbReference>
<dbReference type="Gene3D" id="3.10.450.490">
    <property type="match status" value="1"/>
</dbReference>
<keyword evidence="5" id="KW-0378">Hydrolase</keyword>
<dbReference type="Gene3D" id="3.10.450.40">
    <property type="match status" value="1"/>
</dbReference>
<dbReference type="Pfam" id="PF07504">
    <property type="entry name" value="FTP"/>
    <property type="match status" value="1"/>
</dbReference>
<feature type="domain" description="Chitin-binding type-3" evidence="11">
    <location>
        <begin position="775"/>
        <end position="821"/>
    </location>
</feature>
<organism evidence="12 13">
    <name type="scientific">Pseudoalteromonas piscicida</name>
    <dbReference type="NCBI Taxonomy" id="43662"/>
    <lineage>
        <taxon>Bacteria</taxon>
        <taxon>Pseudomonadati</taxon>
        <taxon>Pseudomonadota</taxon>
        <taxon>Gammaproteobacteria</taxon>
        <taxon>Alteromonadales</taxon>
        <taxon>Pseudoalteromonadaceae</taxon>
        <taxon>Pseudoalteromonas</taxon>
    </lineage>
</organism>
<evidence type="ECO:0000256" key="8">
    <source>
        <dbReference type="ARBA" id="ARBA00023145"/>
    </source>
</evidence>
<dbReference type="GO" id="GO:0004553">
    <property type="term" value="F:hydrolase activity, hydrolyzing O-glycosyl compounds"/>
    <property type="evidence" value="ECO:0007669"/>
    <property type="project" value="InterPro"/>
</dbReference>
<dbReference type="Gene3D" id="3.10.170.10">
    <property type="match status" value="1"/>
</dbReference>
<dbReference type="InterPro" id="IPR011096">
    <property type="entry name" value="FTP_domain"/>
</dbReference>
<dbReference type="CDD" id="cd12215">
    <property type="entry name" value="ChiC_BD"/>
    <property type="match status" value="2"/>
</dbReference>
<keyword evidence="8" id="KW-0865">Zymogen</keyword>
<dbReference type="Proteomes" id="UP000258102">
    <property type="component" value="Chromosome 2"/>
</dbReference>
<comment type="similarity">
    <text evidence="1">Belongs to the peptidase M4 family.</text>
</comment>
<dbReference type="EMBL" id="CP031762">
    <property type="protein sequence ID" value="AXR04711.1"/>
    <property type="molecule type" value="Genomic_DNA"/>
</dbReference>
<gene>
    <name evidence="12" type="ORF">D0511_22865</name>
</gene>
<dbReference type="SUPFAM" id="SSF51055">
    <property type="entry name" value="Carbohydrate binding domain"/>
    <property type="match status" value="2"/>
</dbReference>
<accession>A0AAD0RLR9</accession>
<feature type="active site" description="Proton donor" evidence="9">
    <location>
        <position position="436"/>
    </location>
</feature>
<keyword evidence="3" id="KW-0479">Metal-binding</keyword>
<dbReference type="SUPFAM" id="SSF55486">
    <property type="entry name" value="Metalloproteases ('zincins'), catalytic domain"/>
    <property type="match status" value="1"/>
</dbReference>
<dbReference type="Pfam" id="PF02868">
    <property type="entry name" value="Peptidase_M4_C"/>
    <property type="match status" value="1"/>
</dbReference>
<evidence type="ECO:0000259" key="11">
    <source>
        <dbReference type="SMART" id="SM00495"/>
    </source>
</evidence>
<dbReference type="InterPro" id="IPR036573">
    <property type="entry name" value="CBM_sf_5/12"/>
</dbReference>
<dbReference type="PANTHER" id="PTHR33794">
    <property type="entry name" value="BACILLOLYSIN"/>
    <property type="match status" value="1"/>
</dbReference>
<feature type="signal peptide" evidence="10">
    <location>
        <begin position="1"/>
        <end position="21"/>
    </location>
</feature>
<feature type="domain" description="Chitin-binding type-3" evidence="11">
    <location>
        <begin position="612"/>
        <end position="657"/>
    </location>
</feature>
<dbReference type="AlphaFoldDB" id="A0AAD0RLR9"/>